<dbReference type="SMART" id="SM00833">
    <property type="entry name" value="CobW_C"/>
    <property type="match status" value="1"/>
</dbReference>
<dbReference type="PANTHER" id="PTHR13748">
    <property type="entry name" value="COBW-RELATED"/>
    <property type="match status" value="1"/>
</dbReference>
<dbReference type="PANTHER" id="PTHR13748:SF62">
    <property type="entry name" value="COBW DOMAIN-CONTAINING PROTEIN"/>
    <property type="match status" value="1"/>
</dbReference>
<dbReference type="SUPFAM" id="SSF90002">
    <property type="entry name" value="Hypothetical protein YjiA, C-terminal domain"/>
    <property type="match status" value="1"/>
</dbReference>
<evidence type="ECO:0000256" key="3">
    <source>
        <dbReference type="ARBA" id="ARBA00023186"/>
    </source>
</evidence>
<dbReference type="InterPro" id="IPR051316">
    <property type="entry name" value="Zinc-reg_GTPase_activator"/>
</dbReference>
<dbReference type="CDD" id="cd03112">
    <property type="entry name" value="CobW-like"/>
    <property type="match status" value="1"/>
</dbReference>
<dbReference type="GO" id="GO:0016787">
    <property type="term" value="F:hydrolase activity"/>
    <property type="evidence" value="ECO:0007669"/>
    <property type="project" value="UniProtKB-KW"/>
</dbReference>
<evidence type="ECO:0000256" key="2">
    <source>
        <dbReference type="ARBA" id="ARBA00022801"/>
    </source>
</evidence>
<dbReference type="InterPro" id="IPR036627">
    <property type="entry name" value="CobW-likC_sf"/>
</dbReference>
<dbReference type="InterPro" id="IPR003495">
    <property type="entry name" value="CobW/HypB/UreG_nucleotide-bd"/>
</dbReference>
<evidence type="ECO:0000256" key="1">
    <source>
        <dbReference type="ARBA" id="ARBA00022741"/>
    </source>
</evidence>
<dbReference type="AlphaFoldDB" id="A0A7S0YDA2"/>
<keyword evidence="3" id="KW-0143">Chaperone</keyword>
<gene>
    <name evidence="8" type="ORF">PPAR00522_LOCUS6472</name>
</gene>
<name>A0A7S0YDA2_9CHLO</name>
<dbReference type="Pfam" id="PF07683">
    <property type="entry name" value="CobW_C"/>
    <property type="match status" value="1"/>
</dbReference>
<evidence type="ECO:0000256" key="6">
    <source>
        <dbReference type="SAM" id="MobiDB-lite"/>
    </source>
</evidence>
<sequence>MSLASVSQSKLRMPARSKPMVLGSMSKSWTAARNMSISKSRKIVAKSLDSEVIPNIKTDTRLPVTVITGFLGSGKTTLLNHILTSNHGKKIAVIENEFGEIDIDSSLVVGKETLDGGNVVTQLTNGCLCCTVRDDLIEALRDLHKRQSGIEHVIIETTGLANPNPIISSFYGDSYLAVNVRLDGVITVVDAKHITKHLDKLPEGSKGAKAGEERNPDLISEAVEQVAYADRIILNKTDLVSPEELRRLEPRLRAINAMAQIRHSQKAVVPIDYVLGIGGYDINNAEKELEASLGNSNSHSHGEEGHKCGNPDCTHEHHHHHEEKHQCSGSGCSHESHKHHDHDHDHEHTCSDKNCTHESHKHGVHSHVHSDGVSSVSLVFDGNMDMEKLNYSLGYLLTERSEDIFRMKGILSIQGREERFVYQGVHQIFEGLPDRYWNKDEKRQCKMVFIGKYLNREDFEEAFRNCLAGQKKAEEAKKPEPAAV</sequence>
<evidence type="ECO:0000256" key="4">
    <source>
        <dbReference type="ARBA" id="ARBA00034320"/>
    </source>
</evidence>
<comment type="catalytic activity">
    <reaction evidence="5">
        <text>GTP + H2O = GDP + phosphate + H(+)</text>
        <dbReference type="Rhea" id="RHEA:19669"/>
        <dbReference type="ChEBI" id="CHEBI:15377"/>
        <dbReference type="ChEBI" id="CHEBI:15378"/>
        <dbReference type="ChEBI" id="CHEBI:37565"/>
        <dbReference type="ChEBI" id="CHEBI:43474"/>
        <dbReference type="ChEBI" id="CHEBI:58189"/>
    </reaction>
    <physiologicalReaction direction="left-to-right" evidence="5">
        <dbReference type="Rhea" id="RHEA:19670"/>
    </physiologicalReaction>
</comment>
<dbReference type="Gene3D" id="3.40.50.300">
    <property type="entry name" value="P-loop containing nucleotide triphosphate hydrolases"/>
    <property type="match status" value="1"/>
</dbReference>
<feature type="domain" description="CobW C-terminal" evidence="7">
    <location>
        <begin position="373"/>
        <end position="467"/>
    </location>
</feature>
<dbReference type="GO" id="GO:0000166">
    <property type="term" value="F:nucleotide binding"/>
    <property type="evidence" value="ECO:0007669"/>
    <property type="project" value="UniProtKB-KW"/>
</dbReference>
<dbReference type="SUPFAM" id="SSF52540">
    <property type="entry name" value="P-loop containing nucleoside triphosphate hydrolases"/>
    <property type="match status" value="1"/>
</dbReference>
<evidence type="ECO:0000256" key="5">
    <source>
        <dbReference type="ARBA" id="ARBA00049117"/>
    </source>
</evidence>
<reference evidence="8" key="1">
    <citation type="submission" date="2021-01" db="EMBL/GenBank/DDBJ databases">
        <authorList>
            <person name="Corre E."/>
            <person name="Pelletier E."/>
            <person name="Niang G."/>
            <person name="Scheremetjew M."/>
            <person name="Finn R."/>
            <person name="Kale V."/>
            <person name="Holt S."/>
            <person name="Cochrane G."/>
            <person name="Meng A."/>
            <person name="Brown T."/>
            <person name="Cohen L."/>
        </authorList>
    </citation>
    <scope>NUCLEOTIDE SEQUENCE</scope>
    <source>
        <strain evidence="8">SAG 63-3</strain>
    </source>
</reference>
<dbReference type="Pfam" id="PF02492">
    <property type="entry name" value="cobW"/>
    <property type="match status" value="1"/>
</dbReference>
<keyword evidence="1" id="KW-0547">Nucleotide-binding</keyword>
<dbReference type="InterPro" id="IPR027417">
    <property type="entry name" value="P-loop_NTPase"/>
</dbReference>
<keyword evidence="2" id="KW-0378">Hydrolase</keyword>
<dbReference type="Gene3D" id="3.30.1220.10">
    <property type="entry name" value="CobW-like, C-terminal domain"/>
    <property type="match status" value="1"/>
</dbReference>
<dbReference type="EMBL" id="HBFM01010187">
    <property type="protein sequence ID" value="CAD8770073.1"/>
    <property type="molecule type" value="Transcribed_RNA"/>
</dbReference>
<evidence type="ECO:0000313" key="8">
    <source>
        <dbReference type="EMBL" id="CAD8770073.1"/>
    </source>
</evidence>
<evidence type="ECO:0000259" key="7">
    <source>
        <dbReference type="SMART" id="SM00833"/>
    </source>
</evidence>
<proteinExistence type="inferred from homology"/>
<comment type="similarity">
    <text evidence="4">Belongs to the SIMIBI class G3E GTPase family. ZNG1 subfamily.</text>
</comment>
<feature type="region of interest" description="Disordered" evidence="6">
    <location>
        <begin position="324"/>
        <end position="350"/>
    </location>
</feature>
<accession>A0A7S0YDA2</accession>
<protein>
    <recommendedName>
        <fullName evidence="7">CobW C-terminal domain-containing protein</fullName>
    </recommendedName>
</protein>
<dbReference type="InterPro" id="IPR011629">
    <property type="entry name" value="CobW-like_C"/>
</dbReference>
<organism evidence="8">
    <name type="scientific">Polytomella parva</name>
    <dbReference type="NCBI Taxonomy" id="51329"/>
    <lineage>
        <taxon>Eukaryota</taxon>
        <taxon>Viridiplantae</taxon>
        <taxon>Chlorophyta</taxon>
        <taxon>core chlorophytes</taxon>
        <taxon>Chlorophyceae</taxon>
        <taxon>CS clade</taxon>
        <taxon>Chlamydomonadales</taxon>
        <taxon>Chlamydomonadaceae</taxon>
        <taxon>Polytomella</taxon>
    </lineage>
</organism>
<dbReference type="GO" id="GO:0005737">
    <property type="term" value="C:cytoplasm"/>
    <property type="evidence" value="ECO:0007669"/>
    <property type="project" value="TreeGrafter"/>
</dbReference>